<name>A0ACC1QJA5_9HYPO</name>
<evidence type="ECO:0000313" key="1">
    <source>
        <dbReference type="EMBL" id="KAJ3477643.1"/>
    </source>
</evidence>
<reference evidence="1" key="1">
    <citation type="submission" date="2022-07" db="EMBL/GenBank/DDBJ databases">
        <title>Genome Sequence of Lecanicillium saksenae.</title>
        <authorList>
            <person name="Buettner E."/>
        </authorList>
    </citation>
    <scope>NUCLEOTIDE SEQUENCE</scope>
    <source>
        <strain evidence="1">VT-O1</strain>
    </source>
</reference>
<comment type="caution">
    <text evidence="1">The sequence shown here is derived from an EMBL/GenBank/DDBJ whole genome shotgun (WGS) entry which is preliminary data.</text>
</comment>
<proteinExistence type="predicted"/>
<organism evidence="1 2">
    <name type="scientific">Lecanicillium saksenae</name>
    <dbReference type="NCBI Taxonomy" id="468837"/>
    <lineage>
        <taxon>Eukaryota</taxon>
        <taxon>Fungi</taxon>
        <taxon>Dikarya</taxon>
        <taxon>Ascomycota</taxon>
        <taxon>Pezizomycotina</taxon>
        <taxon>Sordariomycetes</taxon>
        <taxon>Hypocreomycetidae</taxon>
        <taxon>Hypocreales</taxon>
        <taxon>Cordycipitaceae</taxon>
        <taxon>Lecanicillium</taxon>
    </lineage>
</organism>
<evidence type="ECO:0000313" key="2">
    <source>
        <dbReference type="Proteomes" id="UP001148737"/>
    </source>
</evidence>
<dbReference type="EMBL" id="JANAKD010001631">
    <property type="protein sequence ID" value="KAJ3477643.1"/>
    <property type="molecule type" value="Genomic_DNA"/>
</dbReference>
<gene>
    <name evidence="1" type="ORF">NLG97_g8788</name>
</gene>
<sequence length="426" mass="46398">MEIRWQFFQNTATYTQFTTANIFGAPTIADEDSRFHTTPHEMSMAPALVRDPAGQLLLMGPNGVTINSTAGPPDWRLFDIQQTGSISITQLEPGYHGIHETLARRRNMSVTTRRSVTTGMPPKAFVVGYSSVNFSPIIMREQRRGAAPQATAGSFAGASLNRTPGMEIAGGKTILLYDLAVPGTVSGLKALISAPDAAAAATILAGTDIGTAPALAALADSVLQDVALGRPTRGCALINAIHAHHAGQNPSTRPIMTIPGGPGNRTFGSVTPALGQFWARQAREGFRLDLAPIIATEFPYQLLDKIEAFASIYPHDIIHPTVALVATVLWIDIMMHSSLMQEALERNGNSVPAVDLDVFILYLPHFLRYTEEYRLLYYIHPFRFTARALERAVQRSVQHEVPSGFLEFDDVAWNLLGENDHLVGLF</sequence>
<keyword evidence="2" id="KW-1185">Reference proteome</keyword>
<protein>
    <submittedName>
        <fullName evidence="1">Uncharacterized protein</fullName>
    </submittedName>
</protein>
<dbReference type="Proteomes" id="UP001148737">
    <property type="component" value="Unassembled WGS sequence"/>
</dbReference>
<accession>A0ACC1QJA5</accession>